<evidence type="ECO:0000313" key="3">
    <source>
        <dbReference type="Proteomes" id="UP001156389"/>
    </source>
</evidence>
<keyword evidence="3" id="KW-1185">Reference proteome</keyword>
<dbReference type="InterPro" id="IPR016181">
    <property type="entry name" value="Acyl_CoA_acyltransferase"/>
</dbReference>
<accession>A0ABT2K1E1</accession>
<feature type="domain" description="N-acetyltransferase" evidence="1">
    <location>
        <begin position="1"/>
        <end position="101"/>
    </location>
</feature>
<dbReference type="RefSeq" id="WP_260220816.1">
    <property type="nucleotide sequence ID" value="NZ_JAJAGO010000014.1"/>
</dbReference>
<gene>
    <name evidence="2" type="ORF">LHJ74_26600</name>
</gene>
<dbReference type="Proteomes" id="UP001156389">
    <property type="component" value="Unassembled WGS sequence"/>
</dbReference>
<reference evidence="2 3" key="1">
    <citation type="submission" date="2021-10" db="EMBL/GenBank/DDBJ databases">
        <title>Streptomyces gossypii sp. nov., isolated from soil collected from cotton field.</title>
        <authorList>
            <person name="Ge X."/>
            <person name="Chen X."/>
            <person name="Liu W."/>
        </authorList>
    </citation>
    <scope>NUCLEOTIDE SEQUENCE [LARGE SCALE GENOMIC DNA]</scope>
    <source>
        <strain evidence="2 3">N2-109</strain>
    </source>
</reference>
<dbReference type="EMBL" id="JAJAGO010000014">
    <property type="protein sequence ID" value="MCT2593434.1"/>
    <property type="molecule type" value="Genomic_DNA"/>
</dbReference>
<comment type="caution">
    <text evidence="2">The sequence shown here is derived from an EMBL/GenBank/DDBJ whole genome shotgun (WGS) entry which is preliminary data.</text>
</comment>
<name>A0ABT2K1E1_9ACTN</name>
<evidence type="ECO:0000313" key="2">
    <source>
        <dbReference type="EMBL" id="MCT2593434.1"/>
    </source>
</evidence>
<proteinExistence type="predicted"/>
<dbReference type="SUPFAM" id="SSF55729">
    <property type="entry name" value="Acyl-CoA N-acyltransferases (Nat)"/>
    <property type="match status" value="1"/>
</dbReference>
<organism evidence="2 3">
    <name type="scientific">Streptomyces gossypii</name>
    <dbReference type="NCBI Taxonomy" id="2883101"/>
    <lineage>
        <taxon>Bacteria</taxon>
        <taxon>Bacillati</taxon>
        <taxon>Actinomycetota</taxon>
        <taxon>Actinomycetes</taxon>
        <taxon>Kitasatosporales</taxon>
        <taxon>Streptomycetaceae</taxon>
        <taxon>Streptomyces</taxon>
    </lineage>
</organism>
<dbReference type="PROSITE" id="PS51186">
    <property type="entry name" value="GNAT"/>
    <property type="match status" value="1"/>
</dbReference>
<dbReference type="CDD" id="cd04301">
    <property type="entry name" value="NAT_SF"/>
    <property type="match status" value="1"/>
</dbReference>
<protein>
    <submittedName>
        <fullName evidence="2">GNAT family N-acetyltransferase</fullName>
    </submittedName>
</protein>
<dbReference type="Gene3D" id="3.40.630.30">
    <property type="match status" value="1"/>
</dbReference>
<dbReference type="Pfam" id="PF13673">
    <property type="entry name" value="Acetyltransf_10"/>
    <property type="match status" value="1"/>
</dbReference>
<sequence>MDDGTGRLLSCAVGRYTPRLLPSARTIAANVGEIVSVATDPDHRRNGYAHACTTAVMSWLAEHDVSDVRLRASPDGRPLYEGMGFEVITDVFMSWRPPPAT</sequence>
<evidence type="ECO:0000259" key="1">
    <source>
        <dbReference type="PROSITE" id="PS51186"/>
    </source>
</evidence>
<dbReference type="InterPro" id="IPR000182">
    <property type="entry name" value="GNAT_dom"/>
</dbReference>